<name>A0ABV4D3U4_9LACT</name>
<comment type="caution">
    <text evidence="2">The sequence shown here is derived from an EMBL/GenBank/DDBJ whole genome shotgun (WGS) entry which is preliminary data.</text>
</comment>
<evidence type="ECO:0000256" key="1">
    <source>
        <dbReference type="SAM" id="MobiDB-lite"/>
    </source>
</evidence>
<evidence type="ECO:0000313" key="3">
    <source>
        <dbReference type="Proteomes" id="UP001565283"/>
    </source>
</evidence>
<feature type="region of interest" description="Disordered" evidence="1">
    <location>
        <begin position="202"/>
        <end position="221"/>
    </location>
</feature>
<reference evidence="2 3" key="1">
    <citation type="submission" date="2024-03" db="EMBL/GenBank/DDBJ databases">
        <title>Mouse gut bacterial collection (mGBC) of GemPharmatech.</title>
        <authorList>
            <person name="He Y."/>
            <person name="Dong L."/>
            <person name="Wu D."/>
            <person name="Gao X."/>
            <person name="Lin Z."/>
        </authorList>
    </citation>
    <scope>NUCLEOTIDE SEQUENCE [LARGE SCALE GENOMIC DNA]</scope>
    <source>
        <strain evidence="2 3">61-15</strain>
    </source>
</reference>
<protein>
    <submittedName>
        <fullName evidence="2">Uncharacterized protein</fullName>
    </submittedName>
</protein>
<sequence>MNREQKRKLGVLAVLGLALLVGGTFAFQSFNQRAINDRLRDNEFEVGGRVHDYYNRDTENKDVFVENYGEEPIMARIRLSEFMEIRKRGETSFTPVVLNTERGEVETWTTYIPDGNSLTTRVGDSAAFNQYSNLTFGWTRGGEYAPWYLPTFNHVENDLMTAAAGHARDYIAGAGATDGSTDGATHPGDGTDAYWQEDVTYTNGSQGETWPGASDGTERTTAQNLPQDRAPMTLQQWAALPNEHKIGDFWVIDHETGWAYWASQLQVGETSSYLLDAAQMTEVAHDIRGSYYYGIHVDSQLISPDIVFEDEPQEGHGGSLGQLLDGIRNNAVDDEEFENPDYDEDSLPDAFRFSPMSPGRIFTMAGEQYRYLEDMGDGNHMIILEQGLPRAPSGGMDARISAWYRELDISVQNIVSPVLVNLTVRAGVSSFTWSNPDYWNRLPLDLHVRPDVAADVTAVVAVEDGGVKRAFALSLADMVRLSQPGKIFSTQAGRKIPIRDSGVVTQAWRLRIRSTEIGGNNWIVESYSPFSPQIRGTRLNVFGGDRSDDADRPALIIHQ</sequence>
<gene>
    <name evidence="2" type="ORF">AALA52_08195</name>
</gene>
<evidence type="ECO:0000313" key="2">
    <source>
        <dbReference type="EMBL" id="MEY8444207.1"/>
    </source>
</evidence>
<dbReference type="Proteomes" id="UP001565283">
    <property type="component" value="Unassembled WGS sequence"/>
</dbReference>
<accession>A0ABV4D3U4</accession>
<organism evidence="2 3">
    <name type="scientific">Lactococcus ileimucosae</name>
    <dbReference type="NCBI Taxonomy" id="2941329"/>
    <lineage>
        <taxon>Bacteria</taxon>
        <taxon>Bacillati</taxon>
        <taxon>Bacillota</taxon>
        <taxon>Bacilli</taxon>
        <taxon>Lactobacillales</taxon>
        <taxon>Streptococcaceae</taxon>
        <taxon>Lactococcus</taxon>
    </lineage>
</organism>
<dbReference type="EMBL" id="JBCLSH010000034">
    <property type="protein sequence ID" value="MEY8444207.1"/>
    <property type="molecule type" value="Genomic_DNA"/>
</dbReference>
<keyword evidence="3" id="KW-1185">Reference proteome</keyword>
<dbReference type="RefSeq" id="WP_369948660.1">
    <property type="nucleotide sequence ID" value="NZ_JBCLSH010000034.1"/>
</dbReference>
<proteinExistence type="predicted"/>